<organism evidence="4 5">
    <name type="scientific">Commensalibacter melissae</name>
    <dbReference type="NCBI Taxonomy" id="2070537"/>
    <lineage>
        <taxon>Bacteria</taxon>
        <taxon>Pseudomonadati</taxon>
        <taxon>Pseudomonadota</taxon>
        <taxon>Alphaproteobacteria</taxon>
        <taxon>Acetobacterales</taxon>
        <taxon>Acetobacteraceae</taxon>
    </lineage>
</organism>
<dbReference type="InterPro" id="IPR036737">
    <property type="entry name" value="OmpA-like_sf"/>
</dbReference>
<feature type="signal peptide" evidence="2">
    <location>
        <begin position="1"/>
        <end position="20"/>
    </location>
</feature>
<proteinExistence type="predicted"/>
<evidence type="ECO:0000259" key="3">
    <source>
        <dbReference type="PROSITE" id="PS51123"/>
    </source>
</evidence>
<evidence type="ECO:0000313" key="5">
    <source>
        <dbReference type="Proteomes" id="UP000247565"/>
    </source>
</evidence>
<evidence type="ECO:0000313" key="4">
    <source>
        <dbReference type="EMBL" id="PXZ01589.1"/>
    </source>
</evidence>
<keyword evidence="2" id="KW-0732">Signal</keyword>
<dbReference type="EMBL" id="QGLT01000001">
    <property type="protein sequence ID" value="PXZ01589.1"/>
    <property type="molecule type" value="Genomic_DNA"/>
</dbReference>
<gene>
    <name evidence="4" type="ORF">DK869_00830</name>
</gene>
<dbReference type="PROSITE" id="PS51123">
    <property type="entry name" value="OMPA_2"/>
    <property type="match status" value="1"/>
</dbReference>
<dbReference type="GO" id="GO:0016020">
    <property type="term" value="C:membrane"/>
    <property type="evidence" value="ECO:0007669"/>
    <property type="project" value="UniProtKB-UniRule"/>
</dbReference>
<keyword evidence="5" id="KW-1185">Reference proteome</keyword>
<protein>
    <recommendedName>
        <fullName evidence="3">OmpA-like domain-containing protein</fullName>
    </recommendedName>
</protein>
<dbReference type="AlphaFoldDB" id="A0A318MZV7"/>
<dbReference type="OrthoDB" id="7280927at2"/>
<dbReference type="PROSITE" id="PS51257">
    <property type="entry name" value="PROKAR_LIPOPROTEIN"/>
    <property type="match status" value="1"/>
</dbReference>
<feature type="chain" id="PRO_5016389428" description="OmpA-like domain-containing protein" evidence="2">
    <location>
        <begin position="21"/>
        <end position="129"/>
    </location>
</feature>
<keyword evidence="1" id="KW-0472">Membrane</keyword>
<dbReference type="SUPFAM" id="SSF103088">
    <property type="entry name" value="OmpA-like"/>
    <property type="match status" value="1"/>
</dbReference>
<dbReference type="RefSeq" id="WP_110438108.1">
    <property type="nucleotide sequence ID" value="NZ_CP046393.1"/>
</dbReference>
<evidence type="ECO:0000256" key="2">
    <source>
        <dbReference type="SAM" id="SignalP"/>
    </source>
</evidence>
<sequence length="129" mass="14376">MRRFVPVLLASILLGACSQSGSLTQKNDRTYVVFFPFASTNLDDSANKTISQAATYAKKFPEKQVYVKGYAAIYGDLSKDEMMAIQRAKIVAQKVVDDGILSNRVHDIPRPPENRKSQVAARRVEIIVQ</sequence>
<feature type="domain" description="OmpA-like" evidence="3">
    <location>
        <begin position="22"/>
        <end position="129"/>
    </location>
</feature>
<evidence type="ECO:0000256" key="1">
    <source>
        <dbReference type="PROSITE-ProRule" id="PRU00473"/>
    </source>
</evidence>
<dbReference type="InterPro" id="IPR006665">
    <property type="entry name" value="OmpA-like"/>
</dbReference>
<reference evidence="4 5" key="1">
    <citation type="submission" date="2018-05" db="EMBL/GenBank/DDBJ databases">
        <title>Reference genomes for bee gut microbiota database.</title>
        <authorList>
            <person name="Ellegaard K.M."/>
        </authorList>
    </citation>
    <scope>NUCLEOTIDE SEQUENCE [LARGE SCALE GENOMIC DNA]</scope>
    <source>
        <strain evidence="4 5">ESL0284</strain>
    </source>
</reference>
<name>A0A318MZV7_9PROT</name>
<dbReference type="Gene3D" id="3.30.1330.60">
    <property type="entry name" value="OmpA-like domain"/>
    <property type="match status" value="1"/>
</dbReference>
<dbReference type="Pfam" id="PF00691">
    <property type="entry name" value="OmpA"/>
    <property type="match status" value="1"/>
</dbReference>
<accession>A0A318MZV7</accession>
<comment type="caution">
    <text evidence="4">The sequence shown here is derived from an EMBL/GenBank/DDBJ whole genome shotgun (WGS) entry which is preliminary data.</text>
</comment>
<dbReference type="Proteomes" id="UP000247565">
    <property type="component" value="Unassembled WGS sequence"/>
</dbReference>